<sequence>ISNGKSDDEDHSPESVTPANSRPSTPVENRLQEVGVNNLVYSMTRDTLTNEQSENFQNNENLMTPSSTKRLPPPPIGSVAPPPIPVRTHASDNITAMNSNNEKSRKQSEQPPELPPKTTRVIAAGGKFSSPLNPVPSTQKVNPIINKENQQVTTTTT</sequence>
<organism evidence="2 3">
    <name type="scientific">Adineta steineri</name>
    <dbReference type="NCBI Taxonomy" id="433720"/>
    <lineage>
        <taxon>Eukaryota</taxon>
        <taxon>Metazoa</taxon>
        <taxon>Spiralia</taxon>
        <taxon>Gnathifera</taxon>
        <taxon>Rotifera</taxon>
        <taxon>Eurotatoria</taxon>
        <taxon>Bdelloidea</taxon>
        <taxon>Adinetida</taxon>
        <taxon>Adinetidae</taxon>
        <taxon>Adineta</taxon>
    </lineage>
</organism>
<feature type="compositionally biased region" description="Pro residues" evidence="1">
    <location>
        <begin position="71"/>
        <end position="85"/>
    </location>
</feature>
<feature type="non-terminal residue" evidence="2">
    <location>
        <position position="157"/>
    </location>
</feature>
<feature type="compositionally biased region" description="Polar residues" evidence="1">
    <location>
        <begin position="39"/>
        <end position="49"/>
    </location>
</feature>
<feature type="compositionally biased region" description="Polar residues" evidence="1">
    <location>
        <begin position="14"/>
        <end position="27"/>
    </location>
</feature>
<evidence type="ECO:0000313" key="2">
    <source>
        <dbReference type="EMBL" id="CAF4420142.1"/>
    </source>
</evidence>
<feature type="compositionally biased region" description="Low complexity" evidence="1">
    <location>
        <begin position="50"/>
        <end position="61"/>
    </location>
</feature>
<reference evidence="2" key="1">
    <citation type="submission" date="2021-02" db="EMBL/GenBank/DDBJ databases">
        <authorList>
            <person name="Nowell W R."/>
        </authorList>
    </citation>
    <scope>NUCLEOTIDE SEQUENCE</scope>
</reference>
<protein>
    <submittedName>
        <fullName evidence="2">Uncharacterized protein</fullName>
    </submittedName>
</protein>
<feature type="non-terminal residue" evidence="2">
    <location>
        <position position="1"/>
    </location>
</feature>
<dbReference type="Proteomes" id="UP000663881">
    <property type="component" value="Unassembled WGS sequence"/>
</dbReference>
<dbReference type="AlphaFoldDB" id="A0A820QI81"/>
<gene>
    <name evidence="2" type="ORF">OKA104_LOCUS52472</name>
</gene>
<feature type="compositionally biased region" description="Polar residues" evidence="1">
    <location>
        <begin position="130"/>
        <end position="157"/>
    </location>
</feature>
<accession>A0A820QI81</accession>
<feature type="region of interest" description="Disordered" evidence="1">
    <location>
        <begin position="1"/>
        <end position="157"/>
    </location>
</feature>
<feature type="compositionally biased region" description="Polar residues" evidence="1">
    <location>
        <begin position="91"/>
        <end position="101"/>
    </location>
</feature>
<evidence type="ECO:0000313" key="3">
    <source>
        <dbReference type="Proteomes" id="UP000663881"/>
    </source>
</evidence>
<comment type="caution">
    <text evidence="2">The sequence shown here is derived from an EMBL/GenBank/DDBJ whole genome shotgun (WGS) entry which is preliminary data.</text>
</comment>
<proteinExistence type="predicted"/>
<name>A0A820QI81_9BILA</name>
<dbReference type="EMBL" id="CAJOAY010030579">
    <property type="protein sequence ID" value="CAF4420142.1"/>
    <property type="molecule type" value="Genomic_DNA"/>
</dbReference>
<evidence type="ECO:0000256" key="1">
    <source>
        <dbReference type="SAM" id="MobiDB-lite"/>
    </source>
</evidence>